<dbReference type="Gene3D" id="1.20.1250.20">
    <property type="entry name" value="MFS general substrate transporter like domains"/>
    <property type="match status" value="2"/>
</dbReference>
<evidence type="ECO:0000256" key="4">
    <source>
        <dbReference type="ARBA" id="ARBA00022989"/>
    </source>
</evidence>
<comment type="caution">
    <text evidence="8">The sequence shown here is derived from an EMBL/GenBank/DDBJ whole genome shotgun (WGS) entry which is preliminary data.</text>
</comment>
<feature type="transmembrane region" description="Helical" evidence="6">
    <location>
        <begin position="396"/>
        <end position="416"/>
    </location>
</feature>
<evidence type="ECO:0000259" key="7">
    <source>
        <dbReference type="PROSITE" id="PS50850"/>
    </source>
</evidence>
<feature type="domain" description="Major facilitator superfamily (MFS) profile" evidence="7">
    <location>
        <begin position="44"/>
        <end position="454"/>
    </location>
</feature>
<evidence type="ECO:0000256" key="5">
    <source>
        <dbReference type="ARBA" id="ARBA00023136"/>
    </source>
</evidence>
<feature type="transmembrane region" description="Helical" evidence="6">
    <location>
        <begin position="275"/>
        <end position="294"/>
    </location>
</feature>
<gene>
    <name evidence="8" type="ORF">WG66_17792</name>
</gene>
<feature type="transmembrane region" description="Helical" evidence="6">
    <location>
        <begin position="140"/>
        <end position="158"/>
    </location>
</feature>
<feature type="transmembrane region" description="Helical" evidence="6">
    <location>
        <begin position="360"/>
        <end position="384"/>
    </location>
</feature>
<dbReference type="PROSITE" id="PS00216">
    <property type="entry name" value="SUGAR_TRANSPORT_1"/>
    <property type="match status" value="1"/>
</dbReference>
<feature type="transmembrane region" description="Helical" evidence="6">
    <location>
        <begin position="428"/>
        <end position="448"/>
    </location>
</feature>
<evidence type="ECO:0000256" key="2">
    <source>
        <dbReference type="ARBA" id="ARBA00022448"/>
    </source>
</evidence>
<evidence type="ECO:0000256" key="3">
    <source>
        <dbReference type="ARBA" id="ARBA00022692"/>
    </source>
</evidence>
<dbReference type="GO" id="GO:0022857">
    <property type="term" value="F:transmembrane transporter activity"/>
    <property type="evidence" value="ECO:0007669"/>
    <property type="project" value="InterPro"/>
</dbReference>
<feature type="transmembrane region" description="Helical" evidence="6">
    <location>
        <begin position="336"/>
        <end position="354"/>
    </location>
</feature>
<feature type="transmembrane region" description="Helical" evidence="6">
    <location>
        <begin position="170"/>
        <end position="191"/>
    </location>
</feature>
<dbReference type="SUPFAM" id="SSF103473">
    <property type="entry name" value="MFS general substrate transporter"/>
    <property type="match status" value="1"/>
</dbReference>
<dbReference type="GO" id="GO:0016020">
    <property type="term" value="C:membrane"/>
    <property type="evidence" value="ECO:0007669"/>
    <property type="project" value="UniProtKB-SubCell"/>
</dbReference>
<keyword evidence="5 6" id="KW-0472">Membrane</keyword>
<feature type="transmembrane region" description="Helical" evidence="6">
    <location>
        <begin position="82"/>
        <end position="103"/>
    </location>
</feature>
<name>A0A0W0F013_MONRR</name>
<dbReference type="PROSITE" id="PS50850">
    <property type="entry name" value="MFS"/>
    <property type="match status" value="1"/>
</dbReference>
<dbReference type="eggNOG" id="KOG2533">
    <property type="taxonomic scope" value="Eukaryota"/>
</dbReference>
<feature type="transmembrane region" description="Helical" evidence="6">
    <location>
        <begin position="42"/>
        <end position="62"/>
    </location>
</feature>
<dbReference type="FunFam" id="1.20.1250.20:FF:000068">
    <property type="entry name" value="MFS general substrate transporter"/>
    <property type="match status" value="1"/>
</dbReference>
<dbReference type="Proteomes" id="UP000054988">
    <property type="component" value="Unassembled WGS sequence"/>
</dbReference>
<keyword evidence="3 6" id="KW-0812">Transmembrane</keyword>
<feature type="transmembrane region" description="Helical" evidence="6">
    <location>
        <begin position="203"/>
        <end position="225"/>
    </location>
</feature>
<evidence type="ECO:0000256" key="6">
    <source>
        <dbReference type="SAM" id="Phobius"/>
    </source>
</evidence>
<comment type="subcellular location">
    <subcellularLocation>
        <location evidence="1">Membrane</location>
        <topology evidence="1">Multi-pass membrane protein</topology>
    </subcellularLocation>
</comment>
<accession>A0A0W0F013</accession>
<dbReference type="InterPro" id="IPR011701">
    <property type="entry name" value="MFS"/>
</dbReference>
<protein>
    <recommendedName>
        <fullName evidence="7">Major facilitator superfamily (MFS) profile domain-containing protein</fullName>
    </recommendedName>
</protein>
<evidence type="ECO:0000256" key="1">
    <source>
        <dbReference type="ARBA" id="ARBA00004141"/>
    </source>
</evidence>
<reference evidence="8 9" key="1">
    <citation type="submission" date="2015-12" db="EMBL/GenBank/DDBJ databases">
        <title>Draft genome sequence of Moniliophthora roreri, the causal agent of frosty pod rot of cacao.</title>
        <authorList>
            <person name="Aime M.C."/>
            <person name="Diaz-Valderrama J.R."/>
            <person name="Kijpornyongpan T."/>
            <person name="Phillips-Mora W."/>
        </authorList>
    </citation>
    <scope>NUCLEOTIDE SEQUENCE [LARGE SCALE GENOMIC DNA]</scope>
    <source>
        <strain evidence="8 9">MCA 2952</strain>
    </source>
</reference>
<keyword evidence="4 6" id="KW-1133">Transmembrane helix</keyword>
<dbReference type="InterPro" id="IPR036259">
    <property type="entry name" value="MFS_trans_sf"/>
</dbReference>
<proteinExistence type="predicted"/>
<keyword evidence="2" id="KW-0813">Transport</keyword>
<feature type="transmembrane region" description="Helical" evidence="6">
    <location>
        <begin position="110"/>
        <end position="128"/>
    </location>
</feature>
<evidence type="ECO:0000313" key="8">
    <source>
        <dbReference type="EMBL" id="KTB29640.1"/>
    </source>
</evidence>
<dbReference type="AlphaFoldDB" id="A0A0W0F013"/>
<dbReference type="FunFam" id="1.20.1250.20:FF:000034">
    <property type="entry name" value="MFS general substrate transporter"/>
    <property type="match status" value="1"/>
</dbReference>
<feature type="transmembrane region" description="Helical" evidence="6">
    <location>
        <begin position="306"/>
        <end position="329"/>
    </location>
</feature>
<dbReference type="PANTHER" id="PTHR43791:SF19">
    <property type="entry name" value="TRANSPORTER, PUTATIVE (AFU_ORTHOLOGUE AFUA_1G01812)-RELATED"/>
    <property type="match status" value="1"/>
</dbReference>
<organism evidence="8 9">
    <name type="scientific">Moniliophthora roreri</name>
    <name type="common">Frosty pod rot fungus</name>
    <name type="synonym">Monilia roreri</name>
    <dbReference type="NCBI Taxonomy" id="221103"/>
    <lineage>
        <taxon>Eukaryota</taxon>
        <taxon>Fungi</taxon>
        <taxon>Dikarya</taxon>
        <taxon>Basidiomycota</taxon>
        <taxon>Agaricomycotina</taxon>
        <taxon>Agaricomycetes</taxon>
        <taxon>Agaricomycetidae</taxon>
        <taxon>Agaricales</taxon>
        <taxon>Marasmiineae</taxon>
        <taxon>Marasmiaceae</taxon>
        <taxon>Moniliophthora</taxon>
    </lineage>
</organism>
<evidence type="ECO:0000313" key="9">
    <source>
        <dbReference type="Proteomes" id="UP000054988"/>
    </source>
</evidence>
<sequence>MDSEKPIVSSDSGSDKEAASLYNAHVDISGVDERKLIRNIDLALIPWLSFLYLLSFLDRTSIGNAKLYHLEEDLGLNDNQYLISLTVFFFSYAVFEVPSNIFLKRLRPSIWLSGLMLLWGVMMTVQGLVHDYGGLVTMRFFLGTFEAGLFPGVTYYLSCWYKRSEFGIRAAVFFSAATVSGAFGGLLAAAIAQMDGVGGKPAWAWIFILEGLVTVVAGVLSFWIIQDFPDTAKFLTEAERTVVVRRLQDDDQISAAGEKLRWKYIKMGFLDWKTWVASCDMPLYAFSLFLPSIINQLGEFAANRTVANLLTVPVYVFACIVTCLVSFLADRYGRRGYFNITFFCLGAAGYIILISSRSAALSYFAVFLATCGIFPTIPNSIAWISSNVEGSYKRSVALAMGISFGNINGAVSSNVYRSKDAPWYTLGHGLVLMYIAIGITASCIYLYFVKQENAKRERGERDEIIGDSMTGQEKNGRYDSVADAKREKGDGYSGYRYTI</sequence>
<dbReference type="EMBL" id="LATX01002424">
    <property type="protein sequence ID" value="KTB29640.1"/>
    <property type="molecule type" value="Genomic_DNA"/>
</dbReference>
<dbReference type="InterPro" id="IPR005829">
    <property type="entry name" value="Sugar_transporter_CS"/>
</dbReference>
<dbReference type="InterPro" id="IPR020846">
    <property type="entry name" value="MFS_dom"/>
</dbReference>
<dbReference type="Pfam" id="PF07690">
    <property type="entry name" value="MFS_1"/>
    <property type="match status" value="1"/>
</dbReference>
<dbReference type="PANTHER" id="PTHR43791">
    <property type="entry name" value="PERMEASE-RELATED"/>
    <property type="match status" value="1"/>
</dbReference>